<name>A0ABT3GBD1_9BACT</name>
<evidence type="ECO:0000256" key="4">
    <source>
        <dbReference type="PROSITE-ProRule" id="PRU00473"/>
    </source>
</evidence>
<dbReference type="InterPro" id="IPR006665">
    <property type="entry name" value="OmpA-like"/>
</dbReference>
<comment type="caution">
    <text evidence="7">The sequence shown here is derived from an EMBL/GenBank/DDBJ whole genome shotgun (WGS) entry which is preliminary data.</text>
</comment>
<gene>
    <name evidence="7" type="ORF">OJ996_25295</name>
</gene>
<dbReference type="InterPro" id="IPR036737">
    <property type="entry name" value="OmpA-like_sf"/>
</dbReference>
<evidence type="ECO:0000256" key="1">
    <source>
        <dbReference type="ARBA" id="ARBA00004442"/>
    </source>
</evidence>
<protein>
    <submittedName>
        <fullName evidence="7">OmpA family protein</fullName>
    </submittedName>
</protein>
<keyword evidence="8" id="KW-1185">Reference proteome</keyword>
<dbReference type="Gene3D" id="3.30.1330.60">
    <property type="entry name" value="OmpA-like domain"/>
    <property type="match status" value="1"/>
</dbReference>
<dbReference type="Proteomes" id="UP001165653">
    <property type="component" value="Unassembled WGS sequence"/>
</dbReference>
<feature type="chain" id="PRO_5047294139" evidence="5">
    <location>
        <begin position="20"/>
        <end position="338"/>
    </location>
</feature>
<reference evidence="7" key="1">
    <citation type="submission" date="2022-10" db="EMBL/GenBank/DDBJ databases">
        <title>Luteolibacter sp. GHJ8, whole genome shotgun sequencing project.</title>
        <authorList>
            <person name="Zhao G."/>
            <person name="Shen L."/>
        </authorList>
    </citation>
    <scope>NUCLEOTIDE SEQUENCE</scope>
    <source>
        <strain evidence="7">GHJ8</strain>
    </source>
</reference>
<keyword evidence="3" id="KW-0998">Cell outer membrane</keyword>
<comment type="subcellular location">
    <subcellularLocation>
        <location evidence="1">Cell outer membrane</location>
    </subcellularLocation>
</comment>
<proteinExistence type="predicted"/>
<dbReference type="EMBL" id="JAPDDR010000021">
    <property type="protein sequence ID" value="MCW1916929.1"/>
    <property type="molecule type" value="Genomic_DNA"/>
</dbReference>
<evidence type="ECO:0000256" key="5">
    <source>
        <dbReference type="SAM" id="SignalP"/>
    </source>
</evidence>
<dbReference type="PRINTS" id="PR01021">
    <property type="entry name" value="OMPADOMAIN"/>
</dbReference>
<evidence type="ECO:0000313" key="7">
    <source>
        <dbReference type="EMBL" id="MCW1916929.1"/>
    </source>
</evidence>
<evidence type="ECO:0000259" key="6">
    <source>
        <dbReference type="PROSITE" id="PS51123"/>
    </source>
</evidence>
<dbReference type="RefSeq" id="WP_264516549.1">
    <property type="nucleotide sequence ID" value="NZ_JAPDDR010000021.1"/>
</dbReference>
<dbReference type="SUPFAM" id="SSF103088">
    <property type="entry name" value="OmpA-like"/>
    <property type="match status" value="1"/>
</dbReference>
<evidence type="ECO:0000313" key="8">
    <source>
        <dbReference type="Proteomes" id="UP001165653"/>
    </source>
</evidence>
<dbReference type="Pfam" id="PF00691">
    <property type="entry name" value="OmpA"/>
    <property type="match status" value="1"/>
</dbReference>
<accession>A0ABT3GBD1</accession>
<feature type="domain" description="OmpA-like" evidence="6">
    <location>
        <begin position="223"/>
        <end position="338"/>
    </location>
</feature>
<evidence type="ECO:0000256" key="2">
    <source>
        <dbReference type="ARBA" id="ARBA00023136"/>
    </source>
</evidence>
<evidence type="ECO:0000256" key="3">
    <source>
        <dbReference type="ARBA" id="ARBA00023237"/>
    </source>
</evidence>
<dbReference type="PROSITE" id="PS51123">
    <property type="entry name" value="OMPA_2"/>
    <property type="match status" value="1"/>
</dbReference>
<sequence>MKLRLIVTLFLSSLLAASAAEKLVPTQDAPGFKDYPGLPRYEGSALILQSSKKFGELGLQIGGLSAPDSADPKEVRKVEGALHRSTYLLPNVAAGKRTSQEVAENYTAALKDAGFTPIWSGEDRDIRNGPPRRYYAVPELGHQVFTTGVKERRYQCLEKGGLYIAVYVATRLWEIPVKEDISPWKKELTLPQDSIVIQVDVVNTKPMEDKMIHISAAEMQKSISASGKVAIYGILFDFNEAVIKPESAPTLQEMASLLKAEPSLKVLVVGHTDNVGAFEFNEDLSKCRAKAVVEALVSKHGIDAARMTPLGASFMAPVSTNATDAGRALNRRVELVAR</sequence>
<feature type="signal peptide" evidence="5">
    <location>
        <begin position="1"/>
        <end position="19"/>
    </location>
</feature>
<dbReference type="PANTHER" id="PTHR30329:SF21">
    <property type="entry name" value="LIPOPROTEIN YIAD-RELATED"/>
    <property type="match status" value="1"/>
</dbReference>
<dbReference type="PANTHER" id="PTHR30329">
    <property type="entry name" value="STATOR ELEMENT OF FLAGELLAR MOTOR COMPLEX"/>
    <property type="match status" value="1"/>
</dbReference>
<keyword evidence="2 4" id="KW-0472">Membrane</keyword>
<keyword evidence="5" id="KW-0732">Signal</keyword>
<organism evidence="7 8">
    <name type="scientific">Luteolibacter rhizosphaerae</name>
    <dbReference type="NCBI Taxonomy" id="2989719"/>
    <lineage>
        <taxon>Bacteria</taxon>
        <taxon>Pseudomonadati</taxon>
        <taxon>Verrucomicrobiota</taxon>
        <taxon>Verrucomicrobiia</taxon>
        <taxon>Verrucomicrobiales</taxon>
        <taxon>Verrucomicrobiaceae</taxon>
        <taxon>Luteolibacter</taxon>
    </lineage>
</organism>
<dbReference type="InterPro" id="IPR006664">
    <property type="entry name" value="OMP_bac"/>
</dbReference>
<dbReference type="CDD" id="cd07185">
    <property type="entry name" value="OmpA_C-like"/>
    <property type="match status" value="1"/>
</dbReference>
<dbReference type="InterPro" id="IPR050330">
    <property type="entry name" value="Bact_OuterMem_StrucFunc"/>
</dbReference>